<protein>
    <recommendedName>
        <fullName evidence="1">PiggyBac transposable element-derived protein domain-containing protein</fullName>
    </recommendedName>
</protein>
<name>A0ABR4ANI4_9LECA</name>
<dbReference type="Proteomes" id="UP001590950">
    <property type="component" value="Unassembled WGS sequence"/>
</dbReference>
<dbReference type="EMBL" id="JBEFKJ010000004">
    <property type="protein sequence ID" value="KAL2046386.1"/>
    <property type="molecule type" value="Genomic_DNA"/>
</dbReference>
<feature type="domain" description="PiggyBac transposable element-derived protein" evidence="1">
    <location>
        <begin position="21"/>
        <end position="134"/>
    </location>
</feature>
<reference evidence="2 3" key="1">
    <citation type="submission" date="2024-09" db="EMBL/GenBank/DDBJ databases">
        <title>Rethinking Asexuality: The Enigmatic Case of Functional Sexual Genes in Lepraria (Stereocaulaceae).</title>
        <authorList>
            <person name="Doellman M."/>
            <person name="Sun Y."/>
            <person name="Barcenas-Pena A."/>
            <person name="Lumbsch H.T."/>
            <person name="Grewe F."/>
        </authorList>
    </citation>
    <scope>NUCLEOTIDE SEQUENCE [LARGE SCALE GENOMIC DNA]</scope>
    <source>
        <strain evidence="2 3">Mercado 3170</strain>
    </source>
</reference>
<keyword evidence="3" id="KW-1185">Reference proteome</keyword>
<accession>A0ABR4ANI4</accession>
<dbReference type="PANTHER" id="PTHR46599">
    <property type="entry name" value="PIGGYBAC TRANSPOSABLE ELEMENT-DERIVED PROTEIN 4"/>
    <property type="match status" value="1"/>
</dbReference>
<dbReference type="Pfam" id="PF13843">
    <property type="entry name" value="DDE_Tnp_1_7"/>
    <property type="match status" value="1"/>
</dbReference>
<proteinExistence type="predicted"/>
<evidence type="ECO:0000313" key="3">
    <source>
        <dbReference type="Proteomes" id="UP001590950"/>
    </source>
</evidence>
<evidence type="ECO:0000313" key="2">
    <source>
        <dbReference type="EMBL" id="KAL2046386.1"/>
    </source>
</evidence>
<gene>
    <name evidence="2" type="ORF">N7G274_001833</name>
</gene>
<comment type="caution">
    <text evidence="2">The sequence shown here is derived from an EMBL/GenBank/DDBJ whole genome shotgun (WGS) entry which is preliminary data.</text>
</comment>
<dbReference type="PANTHER" id="PTHR46599:SF3">
    <property type="entry name" value="PIGGYBAC TRANSPOSABLE ELEMENT-DERIVED PROTEIN 4"/>
    <property type="match status" value="1"/>
</dbReference>
<evidence type="ECO:0000259" key="1">
    <source>
        <dbReference type="Pfam" id="PF13843"/>
    </source>
</evidence>
<dbReference type="InterPro" id="IPR029526">
    <property type="entry name" value="PGBD"/>
</dbReference>
<sequence>MKEGPKRDPRPILPENTDVTSPYALFSLFWTDEMFEILANNANLYAEQQETHRGWYATNADEMRVFIGILIYMGLHPEGETPAYWHEDLRTGPNHMPSLHMGLNRFSQLQRFVHIAPPGGEPELTADEIEKMTQKQKDQNPDKHWWRKIEAYYEDAQQADSERI</sequence>
<organism evidence="2 3">
    <name type="scientific">Stereocaulon virgatum</name>
    <dbReference type="NCBI Taxonomy" id="373712"/>
    <lineage>
        <taxon>Eukaryota</taxon>
        <taxon>Fungi</taxon>
        <taxon>Dikarya</taxon>
        <taxon>Ascomycota</taxon>
        <taxon>Pezizomycotina</taxon>
        <taxon>Lecanoromycetes</taxon>
        <taxon>OSLEUM clade</taxon>
        <taxon>Lecanoromycetidae</taxon>
        <taxon>Lecanorales</taxon>
        <taxon>Lecanorineae</taxon>
        <taxon>Stereocaulaceae</taxon>
        <taxon>Stereocaulon</taxon>
    </lineage>
</organism>